<accession>A0A6S7GN92</accession>
<dbReference type="AlphaFoldDB" id="A0A6S7GN92"/>
<sequence>MDRQEVTLLVLIDLSAAFDTIDHAILLETLEKDFGVTGNALKWLTSYLSERKQTILIKDHESEVFNLQSGVPQGSCLGPVLFILYVPGLLTNIFPMHIRMQMTPRFIIRFGRIHLYRKMLH</sequence>
<keyword evidence="2" id="KW-1185">Reference proteome</keyword>
<organism evidence="1 2">
    <name type="scientific">Paramuricea clavata</name>
    <name type="common">Red gorgonian</name>
    <name type="synonym">Violescent sea-whip</name>
    <dbReference type="NCBI Taxonomy" id="317549"/>
    <lineage>
        <taxon>Eukaryota</taxon>
        <taxon>Metazoa</taxon>
        <taxon>Cnidaria</taxon>
        <taxon>Anthozoa</taxon>
        <taxon>Octocorallia</taxon>
        <taxon>Malacalcyonacea</taxon>
        <taxon>Plexauridae</taxon>
        <taxon>Paramuricea</taxon>
    </lineage>
</organism>
<gene>
    <name evidence="1" type="ORF">PACLA_8A064308</name>
</gene>
<dbReference type="InterPro" id="IPR000477">
    <property type="entry name" value="RT_dom"/>
</dbReference>
<protein>
    <submittedName>
        <fullName evidence="1">Uncharacterized protein</fullName>
    </submittedName>
</protein>
<dbReference type="Proteomes" id="UP001152795">
    <property type="component" value="Unassembled WGS sequence"/>
</dbReference>
<proteinExistence type="predicted"/>
<dbReference type="OrthoDB" id="4842715at2759"/>
<comment type="caution">
    <text evidence="1">The sequence shown here is derived from an EMBL/GenBank/DDBJ whole genome shotgun (WGS) entry which is preliminary data.</text>
</comment>
<dbReference type="EMBL" id="CACRXK020001762">
    <property type="protein sequence ID" value="CAB3990966.1"/>
    <property type="molecule type" value="Genomic_DNA"/>
</dbReference>
<name>A0A6S7GN92_PARCT</name>
<dbReference type="PROSITE" id="PS50878">
    <property type="entry name" value="RT_POL"/>
    <property type="match status" value="1"/>
</dbReference>
<evidence type="ECO:0000313" key="1">
    <source>
        <dbReference type="EMBL" id="CAB3990966.1"/>
    </source>
</evidence>
<dbReference type="PANTHER" id="PTHR33332">
    <property type="entry name" value="REVERSE TRANSCRIPTASE DOMAIN-CONTAINING PROTEIN"/>
    <property type="match status" value="1"/>
</dbReference>
<reference evidence="1" key="1">
    <citation type="submission" date="2020-04" db="EMBL/GenBank/DDBJ databases">
        <authorList>
            <person name="Alioto T."/>
            <person name="Alioto T."/>
            <person name="Gomez Garrido J."/>
        </authorList>
    </citation>
    <scope>NUCLEOTIDE SEQUENCE</scope>
    <source>
        <strain evidence="1">A484AB</strain>
    </source>
</reference>
<evidence type="ECO:0000313" key="2">
    <source>
        <dbReference type="Proteomes" id="UP001152795"/>
    </source>
</evidence>
<dbReference type="Pfam" id="PF00078">
    <property type="entry name" value="RVT_1"/>
    <property type="match status" value="1"/>
</dbReference>